<dbReference type="Pfam" id="PF00481">
    <property type="entry name" value="PP2C"/>
    <property type="match status" value="1"/>
</dbReference>
<proteinExistence type="predicted"/>
<dbReference type="Gene3D" id="3.60.40.10">
    <property type="entry name" value="PPM-type phosphatase domain"/>
    <property type="match status" value="1"/>
</dbReference>
<reference evidence="2" key="1">
    <citation type="submission" date="2022-12" db="EMBL/GenBank/DDBJ databases">
        <authorList>
            <person name="Petersen C."/>
        </authorList>
    </citation>
    <scope>NUCLEOTIDE SEQUENCE</scope>
    <source>
        <strain evidence="2">IBT 17660</strain>
    </source>
</reference>
<dbReference type="Proteomes" id="UP001147760">
    <property type="component" value="Unassembled WGS sequence"/>
</dbReference>
<dbReference type="SMART" id="SM00332">
    <property type="entry name" value="PP2Cc"/>
    <property type="match status" value="1"/>
</dbReference>
<evidence type="ECO:0000313" key="2">
    <source>
        <dbReference type="EMBL" id="KAJ5479691.1"/>
    </source>
</evidence>
<accession>A0A9X0BRL7</accession>
<feature type="domain" description="PPM-type phosphatase" evidence="1">
    <location>
        <begin position="112"/>
        <end position="445"/>
    </location>
</feature>
<dbReference type="PROSITE" id="PS51746">
    <property type="entry name" value="PPM_2"/>
    <property type="match status" value="1"/>
</dbReference>
<keyword evidence="3" id="KW-1185">Reference proteome</keyword>
<dbReference type="GO" id="GO:0005739">
    <property type="term" value="C:mitochondrion"/>
    <property type="evidence" value="ECO:0007669"/>
    <property type="project" value="TreeGrafter"/>
</dbReference>
<gene>
    <name evidence="2" type="ORF">N7530_005200</name>
</gene>
<name>A0A9X0BRL7_9EURO</name>
<evidence type="ECO:0000313" key="3">
    <source>
        <dbReference type="Proteomes" id="UP001147760"/>
    </source>
</evidence>
<dbReference type="InterPro" id="IPR015655">
    <property type="entry name" value="PP2C"/>
</dbReference>
<dbReference type="PANTHER" id="PTHR13832:SF792">
    <property type="entry name" value="GM14286P"/>
    <property type="match status" value="1"/>
</dbReference>
<comment type="caution">
    <text evidence="2">The sequence shown here is derived from an EMBL/GenBank/DDBJ whole genome shotgun (WGS) entry which is preliminary data.</text>
</comment>
<evidence type="ECO:0000259" key="1">
    <source>
        <dbReference type="PROSITE" id="PS51746"/>
    </source>
</evidence>
<sequence length="495" mass="54801">MSLGANRTRLRVSTISSLGARPKNSYSTKGSGSGLGSFSNVMRYMTPAGVVGTPGLWWLANTRDASTREDAPYIESPPAEHWSVEPGPSKDEVTLIISQGAYSFLVRDVAGVSRYDGAQLASNSPCEDQFTHGKLPSPWKGGNKWMAWAVFDGHSGLQTSELLKKQLLPFVRHSLNQIPTSTESPVPDELVQRTIIKGFMNLDDSIIKTALGTSQSQESLQEKVKKLAPAYSGSCALLSMYGSITGTLHVACTGDSRAVLGQQKLDGKWEEMPLSVDQTGKNKEEIARFYKEHFNEEDIIRNGRVLGIAVSRAFGDGQWKWPIQFQKDLQRRFYGPPPLVPTYNVRTPPYLTAEPVVTSIKVDPGIPSFLIMATDGLWDMLSSQQAVDLVGKWLELKVAEKKNSKLEPTYEPFDFGQFWKGVSWKFVEGRTTVQDDNAAVHLVRNSLGGNHHELVAGRLASAFQAPGVYETIRLCRWFSLVSQIWKNKIVENTAF</sequence>
<dbReference type="OrthoDB" id="420076at2759"/>
<dbReference type="AlphaFoldDB" id="A0A9X0BRL7"/>
<dbReference type="InterPro" id="IPR001932">
    <property type="entry name" value="PPM-type_phosphatase-like_dom"/>
</dbReference>
<dbReference type="GO" id="GO:0004741">
    <property type="term" value="F:[pyruvate dehydrogenase (acetyl-transferring)]-phosphatase activity"/>
    <property type="evidence" value="ECO:0007669"/>
    <property type="project" value="TreeGrafter"/>
</dbReference>
<dbReference type="SUPFAM" id="SSF81606">
    <property type="entry name" value="PP2C-like"/>
    <property type="match status" value="1"/>
</dbReference>
<dbReference type="PANTHER" id="PTHR13832">
    <property type="entry name" value="PROTEIN PHOSPHATASE 2C"/>
    <property type="match status" value="1"/>
</dbReference>
<reference evidence="2" key="2">
    <citation type="journal article" date="2023" name="IMA Fungus">
        <title>Comparative genomic study of the Penicillium genus elucidates a diverse pangenome and 15 lateral gene transfer events.</title>
        <authorList>
            <person name="Petersen C."/>
            <person name="Sorensen T."/>
            <person name="Nielsen M.R."/>
            <person name="Sondergaard T.E."/>
            <person name="Sorensen J.L."/>
            <person name="Fitzpatrick D.A."/>
            <person name="Frisvad J.C."/>
            <person name="Nielsen K.L."/>
        </authorList>
    </citation>
    <scope>NUCLEOTIDE SEQUENCE</scope>
    <source>
        <strain evidence="2">IBT 17660</strain>
    </source>
</reference>
<protein>
    <submittedName>
        <fullName evidence="2">Protein serine/threonine phosphatase 2C</fullName>
    </submittedName>
</protein>
<organism evidence="2 3">
    <name type="scientific">Penicillium desertorum</name>
    <dbReference type="NCBI Taxonomy" id="1303715"/>
    <lineage>
        <taxon>Eukaryota</taxon>
        <taxon>Fungi</taxon>
        <taxon>Dikarya</taxon>
        <taxon>Ascomycota</taxon>
        <taxon>Pezizomycotina</taxon>
        <taxon>Eurotiomycetes</taxon>
        <taxon>Eurotiomycetidae</taxon>
        <taxon>Eurotiales</taxon>
        <taxon>Aspergillaceae</taxon>
        <taxon>Penicillium</taxon>
    </lineage>
</organism>
<dbReference type="EMBL" id="JAPWDO010000003">
    <property type="protein sequence ID" value="KAJ5479691.1"/>
    <property type="molecule type" value="Genomic_DNA"/>
</dbReference>
<dbReference type="InterPro" id="IPR036457">
    <property type="entry name" value="PPM-type-like_dom_sf"/>
</dbReference>
<dbReference type="CDD" id="cd00143">
    <property type="entry name" value="PP2Cc"/>
    <property type="match status" value="1"/>
</dbReference>